<dbReference type="GO" id="GO:0042910">
    <property type="term" value="F:xenobiotic transmembrane transporter activity"/>
    <property type="evidence" value="ECO:0007669"/>
    <property type="project" value="TreeGrafter"/>
</dbReference>
<keyword evidence="3" id="KW-1185">Reference proteome</keyword>
<feature type="transmembrane region" description="Helical" evidence="1">
    <location>
        <begin position="538"/>
        <end position="556"/>
    </location>
</feature>
<dbReference type="InterPro" id="IPR001036">
    <property type="entry name" value="Acrflvin-R"/>
</dbReference>
<feature type="transmembrane region" description="Helical" evidence="1">
    <location>
        <begin position="898"/>
        <end position="918"/>
    </location>
</feature>
<evidence type="ECO:0000313" key="3">
    <source>
        <dbReference type="Proteomes" id="UP000308054"/>
    </source>
</evidence>
<dbReference type="SUPFAM" id="SSF82866">
    <property type="entry name" value="Multidrug efflux transporter AcrB transmembrane domain"/>
    <property type="match status" value="2"/>
</dbReference>
<dbReference type="SUPFAM" id="SSF82693">
    <property type="entry name" value="Multidrug efflux transporter AcrB pore domain, PN1, PN2, PC1 and PC2 subdomains"/>
    <property type="match status" value="2"/>
</dbReference>
<feature type="transmembrane region" description="Helical" evidence="1">
    <location>
        <begin position="366"/>
        <end position="386"/>
    </location>
</feature>
<dbReference type="SUPFAM" id="SSF82714">
    <property type="entry name" value="Multidrug efflux transporter AcrB TolC docking domain, DN and DC subdomains"/>
    <property type="match status" value="2"/>
</dbReference>
<comment type="caution">
    <text evidence="2">The sequence shown here is derived from an EMBL/GenBank/DDBJ whole genome shotgun (WGS) entry which is preliminary data.</text>
</comment>
<reference evidence="2 3" key="1">
    <citation type="journal article" date="2017" name="Int. J. Syst. Evol. Microbiol.">
        <title>Marinicauda algicola sp. nov., isolated from a marine red alga Rhodosorus marinus.</title>
        <authorList>
            <person name="Jeong S.E."/>
            <person name="Jeon S.H."/>
            <person name="Chun B.H."/>
            <person name="Kim D.W."/>
            <person name="Jeon C.O."/>
        </authorList>
    </citation>
    <scope>NUCLEOTIDE SEQUENCE [LARGE SCALE GENOMIC DNA]</scope>
    <source>
        <strain evidence="2 3">JCM 31718</strain>
    </source>
</reference>
<keyword evidence="1" id="KW-0812">Transmembrane</keyword>
<dbReference type="Gene3D" id="3.30.70.1430">
    <property type="entry name" value="Multidrug efflux transporter AcrB pore domain"/>
    <property type="match status" value="2"/>
</dbReference>
<feature type="transmembrane region" description="Helical" evidence="1">
    <location>
        <begin position="437"/>
        <end position="457"/>
    </location>
</feature>
<dbReference type="PANTHER" id="PTHR32063">
    <property type="match status" value="1"/>
</dbReference>
<dbReference type="AlphaFoldDB" id="A0A4S2GY64"/>
<evidence type="ECO:0000313" key="2">
    <source>
        <dbReference type="EMBL" id="TGY88105.1"/>
    </source>
</evidence>
<keyword evidence="1" id="KW-0472">Membrane</keyword>
<dbReference type="PANTHER" id="PTHR32063:SF33">
    <property type="entry name" value="RND SUPERFAMILY EFFLUX PUMP PERMEASE COMPONENT"/>
    <property type="match status" value="1"/>
</dbReference>
<dbReference type="PRINTS" id="PR00702">
    <property type="entry name" value="ACRIFLAVINRP"/>
</dbReference>
<dbReference type="Gene3D" id="1.20.1640.10">
    <property type="entry name" value="Multidrug efflux transporter AcrB transmembrane domain"/>
    <property type="match status" value="2"/>
</dbReference>
<dbReference type="RefSeq" id="WP_135995950.1">
    <property type="nucleotide sequence ID" value="NZ_CP071057.1"/>
</dbReference>
<feature type="transmembrane region" description="Helical" evidence="1">
    <location>
        <begin position="873"/>
        <end position="891"/>
    </location>
</feature>
<dbReference type="OrthoDB" id="174266at2"/>
<protein>
    <submittedName>
        <fullName evidence="2">Efflux RND transporter permease subunit</fullName>
    </submittedName>
</protein>
<gene>
    <name evidence="2" type="ORF">E5163_09690</name>
</gene>
<accession>A0A4S2GY64</accession>
<dbReference type="InterPro" id="IPR027463">
    <property type="entry name" value="AcrB_DN_DC_subdom"/>
</dbReference>
<keyword evidence="1" id="KW-1133">Transmembrane helix</keyword>
<dbReference type="Proteomes" id="UP000308054">
    <property type="component" value="Unassembled WGS sequence"/>
</dbReference>
<dbReference type="Gene3D" id="3.30.70.1440">
    <property type="entry name" value="Multidrug efflux transporter AcrB pore domain"/>
    <property type="match status" value="1"/>
</dbReference>
<proteinExistence type="predicted"/>
<feature type="transmembrane region" description="Helical" evidence="1">
    <location>
        <begin position="469"/>
        <end position="488"/>
    </location>
</feature>
<feature type="transmembrane region" description="Helical" evidence="1">
    <location>
        <begin position="21"/>
        <end position="42"/>
    </location>
</feature>
<feature type="transmembrane region" description="Helical" evidence="1">
    <location>
        <begin position="340"/>
        <end position="359"/>
    </location>
</feature>
<organism evidence="2 3">
    <name type="scientific">Marinicauda algicola</name>
    <dbReference type="NCBI Taxonomy" id="2029849"/>
    <lineage>
        <taxon>Bacteria</taxon>
        <taxon>Pseudomonadati</taxon>
        <taxon>Pseudomonadota</taxon>
        <taxon>Alphaproteobacteria</taxon>
        <taxon>Maricaulales</taxon>
        <taxon>Maricaulaceae</taxon>
        <taxon>Marinicauda</taxon>
    </lineage>
</organism>
<name>A0A4S2GY64_9PROT</name>
<dbReference type="GO" id="GO:0005886">
    <property type="term" value="C:plasma membrane"/>
    <property type="evidence" value="ECO:0007669"/>
    <property type="project" value="TreeGrafter"/>
</dbReference>
<feature type="transmembrane region" description="Helical" evidence="1">
    <location>
        <begin position="970"/>
        <end position="989"/>
    </location>
</feature>
<feature type="transmembrane region" description="Helical" evidence="1">
    <location>
        <begin position="392"/>
        <end position="416"/>
    </location>
</feature>
<evidence type="ECO:0000256" key="1">
    <source>
        <dbReference type="SAM" id="Phobius"/>
    </source>
</evidence>
<dbReference type="Gene3D" id="3.30.70.1320">
    <property type="entry name" value="Multidrug efflux transporter AcrB pore domain like"/>
    <property type="match status" value="1"/>
</dbReference>
<dbReference type="Gene3D" id="3.30.2090.10">
    <property type="entry name" value="Multidrug efflux transporter AcrB TolC docking domain, DN and DC subdomains"/>
    <property type="match status" value="2"/>
</dbReference>
<feature type="transmembrane region" description="Helical" evidence="1">
    <location>
        <begin position="1001"/>
        <end position="1026"/>
    </location>
</feature>
<dbReference type="Pfam" id="PF00873">
    <property type="entry name" value="ACR_tran"/>
    <property type="match status" value="1"/>
</dbReference>
<sequence length="1072" mass="117462">MVQRPEEQTHRGILAWWARNSVAANLLMMIALIGGVIGFFSMQRENNPAATFPGATISMSWPGASPQDVEEQIIVRIEEALSDLDGVEEITATASEGSARVWVEGKSSVDKDWFVDEIERRVNTVNNLPRDAYRPIVSQWMNQDQIAGFALHGDIDRRELQRIAREIRDEVSTTVPEVSLVDIMGVLPEEVAIEVSEASMRRYGITFSEVARAIANSSINTSAGSVRTDLGDVRITARELADTREEFENIVVRQTPEGGTIRVGDVATVIDNLADANLNATFNGQQMVIIAVRSTGNSDIITVSNGLKAYMERKNEELPDSVQLSEWWDGADQFNSQLTVIGNSALMGLGLVLLVLILFLRPIVAFWVTVGIAVAFAGAFMVLPMLGITLNFLSLFAFLIVIGVVVDDAIIVGENIHNRVERGEEGLTAAVVGVQMVAKPVIFAVITTMMAFAPWMMLSGPEVQFTGQISIVIITALAFSLIESLLILPAHLSHIGPQKTDGFFGPFIKLQSGLADSLTSFARNVYGPLLAFSIRQRYATIALFIGVFALAIVLMATGRVPARFMPEIESDLIRVNIQLAEGTPWSRTEEIRARLDHAEEVVQAAYREEFPGERDMLINRSTLATDGSVRAWINIAPPEDRPGNLPTAEVAQRLRDALGPVPDAEEIRFDSTLNQQGPAIEFAINHQDLNVLRDAAADLKERLRSYETTYDVVDNLQTSADELRLSLKPDAHALGLTLNDVTTQVRQAFYGQEVQRLPRDGEDVRVMVRYPREARNSLDAINNLRIRTADGREVPLAAVAEAEFAPGINRIQRRERQRTVTVSAELTDPDAARQIRQELNETFFPQWEERYPGVSIGAIGDAQGEQEFIAEVMNLQLVMIALMYVLLAVAFGSYWQPLLIMTAIPFAFAGAVFGHLLLGVPFAMFSSFGIGAAAGIVINDNLVLVDFINRLRDRGVGAFQALVDGGVQRFRPILLTTVTTFIGVLPMIAERSTAAQFLKPMVIALGFAVIFALFLTLFLVPALYAVGVDVRRSVVGLWTGQKLPGIGSSYSGHVSTKGEEIDVGHAAGQPAE</sequence>
<dbReference type="EMBL" id="SRXW01000003">
    <property type="protein sequence ID" value="TGY88105.1"/>
    <property type="molecule type" value="Genomic_DNA"/>
</dbReference>
<feature type="transmembrane region" description="Helical" evidence="1">
    <location>
        <begin position="924"/>
        <end position="949"/>
    </location>
</feature>